<dbReference type="Proteomes" id="UP000282876">
    <property type="component" value="Unassembled WGS sequence"/>
</dbReference>
<keyword evidence="2" id="KW-1185">Reference proteome</keyword>
<organism evidence="1 2">
    <name type="scientific">Tubulinosema ratisbonensis</name>
    <dbReference type="NCBI Taxonomy" id="291195"/>
    <lineage>
        <taxon>Eukaryota</taxon>
        <taxon>Fungi</taxon>
        <taxon>Fungi incertae sedis</taxon>
        <taxon>Microsporidia</taxon>
        <taxon>Tubulinosematoidea</taxon>
        <taxon>Tubulinosematidae</taxon>
        <taxon>Tubulinosema</taxon>
    </lineage>
</organism>
<dbReference type="AlphaFoldDB" id="A0A437AM73"/>
<proteinExistence type="predicted"/>
<dbReference type="VEuPathDB" id="MicrosporidiaDB:TUBRATIS_11990"/>
<dbReference type="OrthoDB" id="2195370at2759"/>
<reference evidence="1 2" key="1">
    <citation type="submission" date="2018-10" db="EMBL/GenBank/DDBJ databases">
        <title>Draft genome sequence of the microsporidian Tubulinosema ratisbonensis.</title>
        <authorList>
            <person name="Polonais V."/>
            <person name="Peyretaillade E."/>
            <person name="Niehus S."/>
            <person name="Wawrzyniak I."/>
            <person name="Franchet A."/>
            <person name="Gaspin C."/>
            <person name="Reichstadt M."/>
            <person name="Belser C."/>
            <person name="Labadie K."/>
            <person name="Delbac F."/>
            <person name="Ferrandon D."/>
        </authorList>
    </citation>
    <scope>NUCLEOTIDE SEQUENCE [LARGE SCALE GENOMIC DNA]</scope>
    <source>
        <strain evidence="1 2">Franzen</strain>
    </source>
</reference>
<sequence length="373" mass="44973">MDRKLKELEEPLTVIVNKTTPRFSLPILKSTLESYSTLKKEAEKELYKNFLANKEDIITLITTYNEIAKMTSQYNKLFHKFNKSLRKFDFESEFIDSKKKEDFKILMSKFENVEYFVSQGRYLVHFDLFENNLLVLTNDLFFIGEKIKGDKYRLIKVFNYNVIQAVSLEDVLEIKTEKESFRFKKDKDSVLKIVSLVEEFNFQPQEFDQITEIKEMPSLEFYTKEDFIKNKHLDLSQTASFLVNKFIIGMKKINKISLTEKFLSDVFEYFWKFYDEQEELINDLQTLRAYILEEEIKFIFKYVEKRVFFVFNTQKTQNYLKLIKQKIKRNEVDFSYFMISLGFNDKEFKLNYENAKERIDDLLIDMKNTFVNK</sequence>
<comment type="caution">
    <text evidence="1">The sequence shown here is derived from an EMBL/GenBank/DDBJ whole genome shotgun (WGS) entry which is preliminary data.</text>
</comment>
<protein>
    <submittedName>
        <fullName evidence="1">Uncharacterized protein</fullName>
    </submittedName>
</protein>
<accession>A0A437AM73</accession>
<dbReference type="EMBL" id="RCSS01000252">
    <property type="protein sequence ID" value="RVD92305.1"/>
    <property type="molecule type" value="Genomic_DNA"/>
</dbReference>
<name>A0A437AM73_9MICR</name>
<evidence type="ECO:0000313" key="1">
    <source>
        <dbReference type="EMBL" id="RVD92305.1"/>
    </source>
</evidence>
<evidence type="ECO:0000313" key="2">
    <source>
        <dbReference type="Proteomes" id="UP000282876"/>
    </source>
</evidence>
<gene>
    <name evidence="1" type="ORF">TUBRATIS_11990</name>
</gene>